<evidence type="ECO:0000256" key="2">
    <source>
        <dbReference type="ARBA" id="ARBA00023295"/>
    </source>
</evidence>
<dbReference type="InterPro" id="IPR001547">
    <property type="entry name" value="Glyco_hydro_5"/>
</dbReference>
<comment type="similarity">
    <text evidence="3">Belongs to the glycosyl hydrolase 5 (cellulase A) family.</text>
</comment>
<dbReference type="AlphaFoldDB" id="A0AAU7X5Q5"/>
<organism evidence="6">
    <name type="scientific">Methyloraptor flagellatus</name>
    <dbReference type="NCBI Taxonomy" id="3162530"/>
    <lineage>
        <taxon>Bacteria</taxon>
        <taxon>Pseudomonadati</taxon>
        <taxon>Pseudomonadota</taxon>
        <taxon>Alphaproteobacteria</taxon>
        <taxon>Hyphomicrobiales</taxon>
        <taxon>Ancalomicrobiaceae</taxon>
        <taxon>Methyloraptor</taxon>
    </lineage>
</organism>
<proteinExistence type="inferred from homology"/>
<keyword evidence="1 3" id="KW-0378">Hydrolase</keyword>
<reference evidence="6" key="1">
    <citation type="submission" date="2024-06" db="EMBL/GenBank/DDBJ databases">
        <title>Methylostella associata gen. nov., sp. nov., a novel Ancalomicrobiaceae-affiliated facultatively methylotrophic bacteria that feed on methanotrophs of the genus Methylococcus.</title>
        <authorList>
            <person name="Saltykova V."/>
            <person name="Danilova O.V."/>
            <person name="Oshkin I.Y."/>
            <person name="Belova S.E."/>
            <person name="Pimenov N.V."/>
            <person name="Dedysh S.N."/>
        </authorList>
    </citation>
    <scope>NUCLEOTIDE SEQUENCE</scope>
    <source>
        <strain evidence="6">S20</strain>
    </source>
</reference>
<name>A0AAU7X5Q5_9HYPH</name>
<dbReference type="GO" id="GO:0004553">
    <property type="term" value="F:hydrolase activity, hydrolyzing O-glycosyl compounds"/>
    <property type="evidence" value="ECO:0007669"/>
    <property type="project" value="InterPro"/>
</dbReference>
<gene>
    <name evidence="6" type="ORF">ABS361_14920</name>
</gene>
<dbReference type="RefSeq" id="WP_407048478.1">
    <property type="nucleotide sequence ID" value="NZ_CP158568.1"/>
</dbReference>
<dbReference type="InterPro" id="IPR017853">
    <property type="entry name" value="GH"/>
</dbReference>
<feature type="domain" description="Glycoside hydrolase family 5" evidence="5">
    <location>
        <begin position="43"/>
        <end position="311"/>
    </location>
</feature>
<evidence type="ECO:0000256" key="3">
    <source>
        <dbReference type="RuleBase" id="RU361153"/>
    </source>
</evidence>
<evidence type="ECO:0000256" key="4">
    <source>
        <dbReference type="SAM" id="SignalP"/>
    </source>
</evidence>
<keyword evidence="4" id="KW-0732">Signal</keyword>
<dbReference type="SUPFAM" id="SSF51445">
    <property type="entry name" value="(Trans)glycosidases"/>
    <property type="match status" value="1"/>
</dbReference>
<dbReference type="KEGG" id="mflg:ABS361_14920"/>
<evidence type="ECO:0000259" key="5">
    <source>
        <dbReference type="Pfam" id="PF00150"/>
    </source>
</evidence>
<sequence>MSGPRLRPLRAATILALCLMLGGAGAAERLPADACLRGVNLAGAEFGRLPGVPNRDYAYPSPETIGYFARTGMTVIRLPFRWPRLQPELNRPFDKDELARLETAVRTIRDEGLVVVLDPHDYAHRDEKPIGSAEVPVGAFAEFWSRLATRFAGDPGVVFGLMNEPYGITARQWLPSANAAIAAIRKTGAKNLVLVPGTSWTGAHSWFAEMDGGSNATVMAEIVDPADHFAYDVHQYLDKDFSGTTPDCSRGPDAAAAIDRLSDWLKASKRRAFLGEFGASRDKECLAALKTLVARVDARPEAWVGWSYWAAGDWWDKTYMFSMQPVGPVDRPQLTTLLPTLRLPDGAPARCPR</sequence>
<dbReference type="EMBL" id="CP158568">
    <property type="protein sequence ID" value="XBY43379.1"/>
    <property type="molecule type" value="Genomic_DNA"/>
</dbReference>
<dbReference type="GO" id="GO:0009251">
    <property type="term" value="P:glucan catabolic process"/>
    <property type="evidence" value="ECO:0007669"/>
    <property type="project" value="TreeGrafter"/>
</dbReference>
<dbReference type="InterPro" id="IPR018087">
    <property type="entry name" value="Glyco_hydro_5_CS"/>
</dbReference>
<evidence type="ECO:0000256" key="1">
    <source>
        <dbReference type="ARBA" id="ARBA00022801"/>
    </source>
</evidence>
<evidence type="ECO:0000313" key="6">
    <source>
        <dbReference type="EMBL" id="XBY43379.1"/>
    </source>
</evidence>
<feature type="signal peptide" evidence="4">
    <location>
        <begin position="1"/>
        <end position="26"/>
    </location>
</feature>
<accession>A0AAU7X5Q5</accession>
<feature type="chain" id="PRO_5043761823" evidence="4">
    <location>
        <begin position="27"/>
        <end position="353"/>
    </location>
</feature>
<dbReference type="Pfam" id="PF00150">
    <property type="entry name" value="Cellulase"/>
    <property type="match status" value="1"/>
</dbReference>
<dbReference type="Gene3D" id="3.20.20.80">
    <property type="entry name" value="Glycosidases"/>
    <property type="match status" value="1"/>
</dbReference>
<protein>
    <submittedName>
        <fullName evidence="6">Glycoside hydrolase family 5 protein</fullName>
    </submittedName>
</protein>
<dbReference type="PROSITE" id="PS00659">
    <property type="entry name" value="GLYCOSYL_HYDROL_F5"/>
    <property type="match status" value="1"/>
</dbReference>
<dbReference type="PANTHER" id="PTHR34142:SF1">
    <property type="entry name" value="GLYCOSIDE HYDROLASE FAMILY 5 DOMAIN-CONTAINING PROTEIN"/>
    <property type="match status" value="1"/>
</dbReference>
<dbReference type="PANTHER" id="PTHR34142">
    <property type="entry name" value="ENDO-BETA-1,4-GLUCANASE A"/>
    <property type="match status" value="1"/>
</dbReference>
<keyword evidence="2 3" id="KW-0326">Glycosidase</keyword>